<dbReference type="Pfam" id="PF02368">
    <property type="entry name" value="Big_2"/>
    <property type="match status" value="1"/>
</dbReference>
<gene>
    <name evidence="3" type="ORF">HMP0721_2295</name>
</gene>
<dbReference type="InterPro" id="IPR026906">
    <property type="entry name" value="LRR_5"/>
</dbReference>
<dbReference type="Pfam" id="PF13306">
    <property type="entry name" value="LRR_5"/>
    <property type="match status" value="4"/>
</dbReference>
<protein>
    <submittedName>
        <fullName evidence="3">Bacterial group 2 Ig-like protein</fullName>
    </submittedName>
</protein>
<dbReference type="Gene3D" id="3.40.50.12480">
    <property type="match status" value="2"/>
</dbReference>
<comment type="caution">
    <text evidence="3">The sequence shown here is derived from an EMBL/GenBank/DDBJ whole genome shotgun (WGS) entry which is preliminary data.</text>
</comment>
<dbReference type="AlphaFoldDB" id="E6MJW0"/>
<dbReference type="InterPro" id="IPR032675">
    <property type="entry name" value="LRR_dom_sf"/>
</dbReference>
<feature type="domain" description="BIG2" evidence="2">
    <location>
        <begin position="268"/>
        <end position="345"/>
    </location>
</feature>
<keyword evidence="4" id="KW-1185">Reference proteome</keyword>
<dbReference type="InterPro" id="IPR008964">
    <property type="entry name" value="Invasin/intimin_cell_adhesion"/>
</dbReference>
<dbReference type="PANTHER" id="PTHR45661">
    <property type="entry name" value="SURFACE ANTIGEN"/>
    <property type="match status" value="1"/>
</dbReference>
<dbReference type="eggNOG" id="COG3291">
    <property type="taxonomic scope" value="Bacteria"/>
</dbReference>
<dbReference type="Proteomes" id="UP000004754">
    <property type="component" value="Unassembled WGS sequence"/>
</dbReference>
<evidence type="ECO:0000256" key="1">
    <source>
        <dbReference type="SAM" id="SignalP"/>
    </source>
</evidence>
<dbReference type="Gene3D" id="2.60.40.1080">
    <property type="match status" value="1"/>
</dbReference>
<name>E6MJW0_9FIRM</name>
<keyword evidence="1" id="KW-0732">Signal</keyword>
<feature type="chain" id="PRO_5003208350" evidence="1">
    <location>
        <begin position="32"/>
        <end position="903"/>
    </location>
</feature>
<evidence type="ECO:0000313" key="4">
    <source>
        <dbReference type="Proteomes" id="UP000004754"/>
    </source>
</evidence>
<dbReference type="Gene3D" id="3.80.10.10">
    <property type="entry name" value="Ribonuclease Inhibitor"/>
    <property type="match status" value="4"/>
</dbReference>
<dbReference type="EMBL" id="AEQN01000033">
    <property type="protein sequence ID" value="EFV00479.1"/>
    <property type="molecule type" value="Genomic_DNA"/>
</dbReference>
<dbReference type="SUPFAM" id="SSF49373">
    <property type="entry name" value="Invasin/intimin cell-adhesion fragments"/>
    <property type="match status" value="1"/>
</dbReference>
<organism evidence="3 4">
    <name type="scientific">Pseudoramibacter alactolyticus ATCC 23263</name>
    <dbReference type="NCBI Taxonomy" id="887929"/>
    <lineage>
        <taxon>Bacteria</taxon>
        <taxon>Bacillati</taxon>
        <taxon>Bacillota</taxon>
        <taxon>Clostridia</taxon>
        <taxon>Eubacteriales</taxon>
        <taxon>Eubacteriaceae</taxon>
        <taxon>Pseudoramibacter</taxon>
    </lineage>
</organism>
<dbReference type="InterPro" id="IPR053139">
    <property type="entry name" value="Surface_bspA-like"/>
</dbReference>
<dbReference type="SUPFAM" id="SSF52058">
    <property type="entry name" value="L domain-like"/>
    <property type="match status" value="3"/>
</dbReference>
<dbReference type="InterPro" id="IPR003343">
    <property type="entry name" value="Big_2"/>
</dbReference>
<accession>E6MJW0</accession>
<reference evidence="3 4" key="1">
    <citation type="submission" date="2010-12" db="EMBL/GenBank/DDBJ databases">
        <authorList>
            <person name="Muzny D."/>
            <person name="Qin X."/>
            <person name="Deng J."/>
            <person name="Jiang H."/>
            <person name="Liu Y."/>
            <person name="Qu J."/>
            <person name="Song X.-Z."/>
            <person name="Zhang L."/>
            <person name="Thornton R."/>
            <person name="Coyle M."/>
            <person name="Francisco L."/>
            <person name="Jackson L."/>
            <person name="Javaid M."/>
            <person name="Korchina V."/>
            <person name="Kovar C."/>
            <person name="Mata R."/>
            <person name="Mathew T."/>
            <person name="Ngo R."/>
            <person name="Nguyen L."/>
            <person name="Nguyen N."/>
            <person name="Okwuonu G."/>
            <person name="Ongeri F."/>
            <person name="Pham C."/>
            <person name="Simmons D."/>
            <person name="Wilczek-Boney K."/>
            <person name="Hale W."/>
            <person name="Jakkamsetti A."/>
            <person name="Pham P."/>
            <person name="Ruth R."/>
            <person name="San Lucas F."/>
            <person name="Warren J."/>
            <person name="Zhang J."/>
            <person name="Zhao Z."/>
            <person name="Zhou C."/>
            <person name="Zhu D."/>
            <person name="Lee S."/>
            <person name="Bess C."/>
            <person name="Blankenburg K."/>
            <person name="Forbes L."/>
            <person name="Fu Q."/>
            <person name="Gubbala S."/>
            <person name="Hirani K."/>
            <person name="Jayaseelan J.C."/>
            <person name="Lara F."/>
            <person name="Munidasa M."/>
            <person name="Palculict T."/>
            <person name="Patil S."/>
            <person name="Pu L.-L."/>
            <person name="Saada N."/>
            <person name="Tang L."/>
            <person name="Weissenberger G."/>
            <person name="Zhu Y."/>
            <person name="Hemphill L."/>
            <person name="Shang Y."/>
            <person name="Youmans B."/>
            <person name="Ayvaz T."/>
            <person name="Ross M."/>
            <person name="Santibanez J."/>
            <person name="Aqrawi P."/>
            <person name="Gross S."/>
            <person name="Joshi V."/>
            <person name="Fowler G."/>
            <person name="Nazareth L."/>
            <person name="Reid J."/>
            <person name="Worley K."/>
            <person name="Petrosino J."/>
            <person name="Highlander S."/>
            <person name="Gibbs R."/>
        </authorList>
    </citation>
    <scope>NUCLEOTIDE SEQUENCE [LARGE SCALE GENOMIC DNA]</scope>
    <source>
        <strain evidence="3 4">ATCC 23263</strain>
    </source>
</reference>
<dbReference type="HOGENOM" id="CLU_295241_0_0_9"/>
<feature type="signal peptide" evidence="1">
    <location>
        <begin position="1"/>
        <end position="31"/>
    </location>
</feature>
<dbReference type="STRING" id="887929.HMP0721_2295"/>
<dbReference type="eggNOG" id="COG5492">
    <property type="taxonomic scope" value="Bacteria"/>
</dbReference>
<evidence type="ECO:0000259" key="2">
    <source>
        <dbReference type="SMART" id="SM00635"/>
    </source>
</evidence>
<dbReference type="SMART" id="SM00635">
    <property type="entry name" value="BID_2"/>
    <property type="match status" value="1"/>
</dbReference>
<dbReference type="OrthoDB" id="1195357at2"/>
<dbReference type="PANTHER" id="PTHR45661:SF3">
    <property type="entry name" value="IG-LIKE DOMAIN-CONTAINING PROTEIN"/>
    <property type="match status" value="1"/>
</dbReference>
<sequence>MMKILKHNRIGIFTLILCLAMLQIFVPTAKADSDFAIDSSGTLTQYTGSGTVAVIPDGVKTIGASAFAGKPITEVKIPDSVTTIDSSAFYHCSALRTVTMRKGLKTIGSNAFNGCSALQYVALPEGITSIGDKAFYSSGIEFAKMPASLQTLGNSAYYNSKLYAVHLNDGLKTIGKTPFSSCYNLRGVNVPASVTAIGDCLTDDMGSAFTWVRFENDATVIPANPTETWTATTYYGGDPSTLKTKYDAIYAQNNQTKINFKNKSAFRFLNTFAFDTSSLTLQAGDSHTLTLKKAPADATDTRVHYISSNPDIASVDDTGRIQTKKTGSLTIMAAAADGHLATVNVTVKAAEGELFKIDKNGVLLDYYGHDTKITIPDNVKKIAASAFQGKAITQITLGKKVTAIEDGAFKGCTALVSVDTSNAAELDHIGRSAFENCTALTSLSVPASVTAIGDSAFKGCKALKRVTIPADSPVTRIEPATFSGCSQLQSFTLPKKCRTIGDYAFAFTTALSKFTFAKGSALTTIGRSAFASAGLHSLELPEGLQSVDTQAFTSTDALTRIAFPASFKGPANGSFPKLFDINDAHNTSILKQIVFAKGNARYHDFEGSVYEGTTLVYAAPGIKDLRLEKGTTAIGPGVASVHDHLKSVTMSEGVQRIGSAAFANCFEVEKIHLSDSIETIDDAAFLGCESLKEINVPKRLKKIGGLAFYELENLKSIEIPDGVTQINSYAVSGLDNAKHVIYSRHITDVARCGSAFFPNAEELYLPETLKSVGMQGFAAWSKITHLELPVSLKSVGDEAFKSANQLRSIYIPGGTNLGRDVFSLNIGHRITVFTHHPNASITALAKNNNVQLVDLDYQKTTQNNRKIEIQQLENLLTAGNQNHHFVLTVKEKNRMPAKASICA</sequence>
<evidence type="ECO:0000313" key="3">
    <source>
        <dbReference type="EMBL" id="EFV00479.1"/>
    </source>
</evidence>
<proteinExistence type="predicted"/>